<dbReference type="Proteomes" id="UP000186914">
    <property type="component" value="Unassembled WGS sequence"/>
</dbReference>
<dbReference type="OrthoDB" id="248432at2157"/>
<name>A0A1N7DKJ8_9EURY</name>
<accession>A0A1N7DKJ8</accession>
<dbReference type="Gene3D" id="2.160.20.10">
    <property type="entry name" value="Single-stranded right-handed beta-helix, Pectin lyase-like"/>
    <property type="match status" value="1"/>
</dbReference>
<dbReference type="SUPFAM" id="SSF51126">
    <property type="entry name" value="Pectin lyase-like"/>
    <property type="match status" value="1"/>
</dbReference>
<protein>
    <recommendedName>
        <fullName evidence="4">Right handed beta helix region</fullName>
    </recommendedName>
</protein>
<reference evidence="3" key="1">
    <citation type="submission" date="2017-01" db="EMBL/GenBank/DDBJ databases">
        <authorList>
            <person name="Varghese N."/>
            <person name="Submissions S."/>
        </authorList>
    </citation>
    <scope>NUCLEOTIDE SEQUENCE [LARGE SCALE GENOMIC DNA]</scope>
    <source>
        <strain evidence="3">CGMCC 1.7737</strain>
    </source>
</reference>
<feature type="region of interest" description="Disordered" evidence="1">
    <location>
        <begin position="445"/>
        <end position="471"/>
    </location>
</feature>
<organism evidence="2 3">
    <name type="scientific">Haladaptatus litoreus</name>
    <dbReference type="NCBI Taxonomy" id="553468"/>
    <lineage>
        <taxon>Archaea</taxon>
        <taxon>Methanobacteriati</taxon>
        <taxon>Methanobacteriota</taxon>
        <taxon>Stenosarchaea group</taxon>
        <taxon>Halobacteria</taxon>
        <taxon>Halobacteriales</taxon>
        <taxon>Haladaptataceae</taxon>
        <taxon>Haladaptatus</taxon>
    </lineage>
</organism>
<evidence type="ECO:0000313" key="3">
    <source>
        <dbReference type="Proteomes" id="UP000186914"/>
    </source>
</evidence>
<dbReference type="EMBL" id="FTNO01000004">
    <property type="protein sequence ID" value="SIR76310.1"/>
    <property type="molecule type" value="Genomic_DNA"/>
</dbReference>
<dbReference type="InterPro" id="IPR011050">
    <property type="entry name" value="Pectin_lyase_fold/virulence"/>
</dbReference>
<sequence length="776" mass="84276">MPTYDIVEQGADESGQNAIDPVLTDLVGSNTTIVFPPGTYRLNELVVQSGTNDLELIAPNGARLIPGRSGDNIRWIDVYSNGFVLDGFELDMRNVTVPPFVRMNSSAGDWELRRLVTRGRVRSATDLNIQSNNSGEARTYFRLSSAAGTRGLLQDCYFHEGSCAPTEASNRRAILVESSSGALTFNRCWFELWGENTIYAKKPEGRLEIQNCFFRNTQNGMRLGGNTGVHNCVSIKNAAHPIQSWSGGSLQRGVNAEATVPANSSAGINSYNGTLTIADSDFYHRYMDTSCGGPITAPAPCQRIDIQRVRISYESTKNHDAIYTYEGRLSDGTPANLEYFQLEDVHVTNDHNSEYGVFIGQVPDSWGTVSGVIGGSGPQTNSSYIQNRMTTNGDPTPPNTTPPLPSPPALGDVPMEQAQLVRIDNTENSSPTSFQITAGEYALPAGNDGSTIPTDWGSDGGPRRPPNSDVATGTVPAGQVYSFYVTGGIVSIETDGPATVTVDGEPYEPGTEAVPTTSTISSDQPDATQWQLAESVVQQNGVVIAKPLSFNGSQPTHVRLQNVADGDFEYKLEEWAYLDGVHTSETFHTFSMQPGERELPRTDGTSYRIKTGQTSVQDEFVTVSLGDFFETAPVVLAQPQTANGTEPTVSRLDNVSTSSFEVRLQEEEAFTDGHQSETVGYTALQPTTGQLEGTPFEVQRITVTDDWSQIAFQQTYETPQFVADMQTFNGPDTAALRYRNLTSTGVEIKVEEEQSADTETNHASEVIGYAVFEDSV</sequence>
<dbReference type="AlphaFoldDB" id="A0A1N7DKJ8"/>
<dbReference type="InterPro" id="IPR012334">
    <property type="entry name" value="Pectin_lyas_fold"/>
</dbReference>
<feature type="compositionally biased region" description="Pro residues" evidence="1">
    <location>
        <begin position="395"/>
        <end position="408"/>
    </location>
</feature>
<evidence type="ECO:0008006" key="4">
    <source>
        <dbReference type="Google" id="ProtNLM"/>
    </source>
</evidence>
<evidence type="ECO:0000313" key="2">
    <source>
        <dbReference type="EMBL" id="SIR76310.1"/>
    </source>
</evidence>
<feature type="region of interest" description="Disordered" evidence="1">
    <location>
        <begin position="387"/>
        <end position="411"/>
    </location>
</feature>
<proteinExistence type="predicted"/>
<dbReference type="RefSeq" id="WP_076431546.1">
    <property type="nucleotide sequence ID" value="NZ_FTNO01000004.1"/>
</dbReference>
<evidence type="ECO:0000256" key="1">
    <source>
        <dbReference type="SAM" id="MobiDB-lite"/>
    </source>
</evidence>
<keyword evidence="3" id="KW-1185">Reference proteome</keyword>
<gene>
    <name evidence="2" type="ORF">SAMN05421858_3696</name>
</gene>